<protein>
    <submittedName>
        <fullName evidence="6">Energy-coupling factor transporter transmembrane protein EcfT</fullName>
    </submittedName>
</protein>
<evidence type="ECO:0000256" key="3">
    <source>
        <dbReference type="ARBA" id="ARBA00022989"/>
    </source>
</evidence>
<evidence type="ECO:0000256" key="2">
    <source>
        <dbReference type="ARBA" id="ARBA00022692"/>
    </source>
</evidence>
<dbReference type="OrthoDB" id="509049at2"/>
<evidence type="ECO:0000313" key="7">
    <source>
        <dbReference type="Proteomes" id="UP000281708"/>
    </source>
</evidence>
<comment type="subcellular location">
    <subcellularLocation>
        <location evidence="1">Membrane</location>
        <topology evidence="1">Multi-pass membrane protein</topology>
    </subcellularLocation>
</comment>
<reference evidence="6 7" key="1">
    <citation type="submission" date="2018-10" db="EMBL/GenBank/DDBJ databases">
        <title>Marmoricola sp. 4Q3S-7 whole genome shotgun sequence.</title>
        <authorList>
            <person name="Li F."/>
        </authorList>
    </citation>
    <scope>NUCLEOTIDE SEQUENCE [LARGE SCALE GENOMIC DNA]</scope>
    <source>
        <strain evidence="6 7">4Q3S-7</strain>
    </source>
</reference>
<dbReference type="Pfam" id="PF02361">
    <property type="entry name" value="CbiQ"/>
    <property type="match status" value="1"/>
</dbReference>
<name>A0A3L8P256_9ACTN</name>
<dbReference type="InterPro" id="IPR003339">
    <property type="entry name" value="ABC/ECF_trnsptr_transmembrane"/>
</dbReference>
<gene>
    <name evidence="6" type="ORF">D9V37_12640</name>
</gene>
<organism evidence="6 7">
    <name type="scientific">Nocardioides mangrovicus</name>
    <dbReference type="NCBI Taxonomy" id="2478913"/>
    <lineage>
        <taxon>Bacteria</taxon>
        <taxon>Bacillati</taxon>
        <taxon>Actinomycetota</taxon>
        <taxon>Actinomycetes</taxon>
        <taxon>Propionibacteriales</taxon>
        <taxon>Nocardioidaceae</taxon>
        <taxon>Nocardioides</taxon>
    </lineage>
</organism>
<evidence type="ECO:0000313" key="6">
    <source>
        <dbReference type="EMBL" id="RLV49375.1"/>
    </source>
</evidence>
<dbReference type="EMBL" id="RDBE01000007">
    <property type="protein sequence ID" value="RLV49375.1"/>
    <property type="molecule type" value="Genomic_DNA"/>
</dbReference>
<comment type="caution">
    <text evidence="6">The sequence shown here is derived from an EMBL/GenBank/DDBJ whole genome shotgun (WGS) entry which is preliminary data.</text>
</comment>
<keyword evidence="3 5" id="KW-1133">Transmembrane helix</keyword>
<keyword evidence="2 5" id="KW-0812">Transmembrane</keyword>
<keyword evidence="4 5" id="KW-0472">Membrane</keyword>
<feature type="transmembrane region" description="Helical" evidence="5">
    <location>
        <begin position="40"/>
        <end position="61"/>
    </location>
</feature>
<dbReference type="CDD" id="cd16914">
    <property type="entry name" value="EcfT"/>
    <property type="match status" value="1"/>
</dbReference>
<dbReference type="PANTHER" id="PTHR33514">
    <property type="entry name" value="PROTEIN ABCI12, CHLOROPLASTIC"/>
    <property type="match status" value="1"/>
</dbReference>
<proteinExistence type="predicted"/>
<keyword evidence="7" id="KW-1185">Reference proteome</keyword>
<dbReference type="Proteomes" id="UP000281708">
    <property type="component" value="Unassembled WGS sequence"/>
</dbReference>
<dbReference type="GO" id="GO:0005886">
    <property type="term" value="C:plasma membrane"/>
    <property type="evidence" value="ECO:0007669"/>
    <property type="project" value="UniProtKB-ARBA"/>
</dbReference>
<evidence type="ECO:0000256" key="1">
    <source>
        <dbReference type="ARBA" id="ARBA00004141"/>
    </source>
</evidence>
<dbReference type="PANTHER" id="PTHR33514:SF13">
    <property type="entry name" value="PROTEIN ABCI12, CHLOROPLASTIC"/>
    <property type="match status" value="1"/>
</dbReference>
<sequence>MRFLYRPGSSPLHRCPAGAKLLLLVAAGVGLVLLRDPLPASAALLAAVLLYPVASFGPRVLWQQARPVLPVLVVVGVLHGLSASWPGAYVTVVGLLALVLLAALVTLTTRTTALVDVVVRVLRPLRIVGVDPERVGLLLALGVRSVPVVLDLAAEVREAQHARGLAASPRAFAVPLVVRSMRHADALGEALAARGVDD</sequence>
<accession>A0A3L8P256</accession>
<evidence type="ECO:0000256" key="5">
    <source>
        <dbReference type="SAM" id="Phobius"/>
    </source>
</evidence>
<evidence type="ECO:0000256" key="4">
    <source>
        <dbReference type="ARBA" id="ARBA00023136"/>
    </source>
</evidence>
<feature type="transmembrane region" description="Helical" evidence="5">
    <location>
        <begin position="12"/>
        <end position="34"/>
    </location>
</feature>
<dbReference type="RefSeq" id="WP_121806477.1">
    <property type="nucleotide sequence ID" value="NZ_RDBE01000007.1"/>
</dbReference>
<dbReference type="AlphaFoldDB" id="A0A3L8P256"/>